<name>M6D096_9LEPT</name>
<organism evidence="1 2">
    <name type="scientific">Leptospira alstonii serovar Sichuan str. 79601</name>
    <dbReference type="NCBI Taxonomy" id="1218565"/>
    <lineage>
        <taxon>Bacteria</taxon>
        <taxon>Pseudomonadati</taxon>
        <taxon>Spirochaetota</taxon>
        <taxon>Spirochaetia</taxon>
        <taxon>Leptospirales</taxon>
        <taxon>Leptospiraceae</taxon>
        <taxon>Leptospira</taxon>
    </lineage>
</organism>
<dbReference type="AlphaFoldDB" id="M6D096"/>
<evidence type="ECO:0000313" key="1">
    <source>
        <dbReference type="EMBL" id="EMJ96131.1"/>
    </source>
</evidence>
<protein>
    <submittedName>
        <fullName evidence="1">Uncharacterized protein</fullName>
    </submittedName>
</protein>
<accession>M6D096</accession>
<dbReference type="EMBL" id="ANIK01000028">
    <property type="protein sequence ID" value="EMJ96131.1"/>
    <property type="molecule type" value="Genomic_DNA"/>
</dbReference>
<gene>
    <name evidence="1" type="ORF">LEP1GSC194_0490</name>
</gene>
<sequence>MFSNSAFRVVRLFENFRERNFFFVMFTFFLRQNKRDVIALIKSYPIGRSEV</sequence>
<reference evidence="1 2" key="1">
    <citation type="submission" date="2013-01" db="EMBL/GenBank/DDBJ databases">
        <authorList>
            <person name="Harkins D.M."/>
            <person name="Durkin A.S."/>
            <person name="Brinkac L.M."/>
            <person name="Haft D.H."/>
            <person name="Selengut J.D."/>
            <person name="Sanka R."/>
            <person name="DePew J."/>
            <person name="Purushe J."/>
            <person name="Galloway R.L."/>
            <person name="Vinetz J.M."/>
            <person name="Sutton G.G."/>
            <person name="Nierman W.C."/>
            <person name="Fouts D.E."/>
        </authorList>
    </citation>
    <scope>NUCLEOTIDE SEQUENCE [LARGE SCALE GENOMIC DNA]</scope>
    <source>
        <strain evidence="1 2">79601</strain>
    </source>
</reference>
<dbReference type="Proteomes" id="UP000011988">
    <property type="component" value="Unassembled WGS sequence"/>
</dbReference>
<comment type="caution">
    <text evidence="1">The sequence shown here is derived from an EMBL/GenBank/DDBJ whole genome shotgun (WGS) entry which is preliminary data.</text>
</comment>
<evidence type="ECO:0000313" key="2">
    <source>
        <dbReference type="Proteomes" id="UP000011988"/>
    </source>
</evidence>
<proteinExistence type="predicted"/>